<evidence type="ECO:0000313" key="2">
    <source>
        <dbReference type="EMBL" id="AKO54303.1"/>
    </source>
</evidence>
<dbReference type="PATRIC" id="fig|330734.3.peg.2027"/>
<dbReference type="STRING" id="330734.ABA45_09640"/>
<dbReference type="SUPFAM" id="SSF54909">
    <property type="entry name" value="Dimeric alpha+beta barrel"/>
    <property type="match status" value="1"/>
</dbReference>
<keyword evidence="3" id="KW-1185">Reference proteome</keyword>
<dbReference type="EMBL" id="CP011494">
    <property type="protein sequence ID" value="AKO54303.1"/>
    <property type="molecule type" value="Genomic_DNA"/>
</dbReference>
<dbReference type="Proteomes" id="UP000036406">
    <property type="component" value="Chromosome"/>
</dbReference>
<evidence type="ECO:0000259" key="1">
    <source>
        <dbReference type="Pfam" id="PF07045"/>
    </source>
</evidence>
<name>A0A0H4I968_9GAMM</name>
<reference evidence="2 3" key="1">
    <citation type="submission" date="2015-05" db="EMBL/GenBank/DDBJ databases">
        <title>Complete genome of Marinobacter psychrophilus strain 20041T isolated from sea-ice of the Canadian Basin.</title>
        <authorList>
            <person name="Song L."/>
            <person name="Ren L."/>
            <person name="Yu Y."/>
            <person name="Wang X."/>
        </authorList>
    </citation>
    <scope>NUCLEOTIDE SEQUENCE [LARGE SCALE GENOMIC DNA]</scope>
    <source>
        <strain evidence="2 3">20041</strain>
    </source>
</reference>
<feature type="domain" description="DUF1330" evidence="1">
    <location>
        <begin position="2"/>
        <end position="93"/>
    </location>
</feature>
<dbReference type="KEGG" id="mpq:ABA45_09640"/>
<dbReference type="InterPro" id="IPR010753">
    <property type="entry name" value="DUF1330"/>
</dbReference>
<accession>A0A0H4I968</accession>
<organism evidence="2 3">
    <name type="scientific">Marinobacter psychrophilus</name>
    <dbReference type="NCBI Taxonomy" id="330734"/>
    <lineage>
        <taxon>Bacteria</taxon>
        <taxon>Pseudomonadati</taxon>
        <taxon>Pseudomonadota</taxon>
        <taxon>Gammaproteobacteria</taxon>
        <taxon>Pseudomonadales</taxon>
        <taxon>Marinobacteraceae</taxon>
        <taxon>Marinobacter</taxon>
    </lineage>
</organism>
<evidence type="ECO:0000313" key="3">
    <source>
        <dbReference type="Proteomes" id="UP000036406"/>
    </source>
</evidence>
<protein>
    <recommendedName>
        <fullName evidence="1">DUF1330 domain-containing protein</fullName>
    </recommendedName>
</protein>
<proteinExistence type="predicted"/>
<sequence>MGQITVKDYPEYIDKYGMPVASLVTKYGGEFLVASRSAEELEGEWYGNWTVVVRFPSKDAALAFYNSTEYAPLLDARTNKLSNGGNLVIVEGLHHMLYPNK</sequence>
<dbReference type="AlphaFoldDB" id="A0A0H4I968"/>
<dbReference type="PANTHER" id="PTHR41521">
    <property type="match status" value="1"/>
</dbReference>
<dbReference type="Gene3D" id="3.30.70.100">
    <property type="match status" value="1"/>
</dbReference>
<gene>
    <name evidence="2" type="ORF">ABA45_09640</name>
</gene>
<dbReference type="InterPro" id="IPR011008">
    <property type="entry name" value="Dimeric_a/b-barrel"/>
</dbReference>
<dbReference type="PANTHER" id="PTHR41521:SF4">
    <property type="entry name" value="BLR0684 PROTEIN"/>
    <property type="match status" value="1"/>
</dbReference>
<dbReference type="Pfam" id="PF07045">
    <property type="entry name" value="DUF1330"/>
    <property type="match status" value="1"/>
</dbReference>